<comment type="similarity">
    <text evidence="1 8">Belongs to the tannase family.</text>
</comment>
<dbReference type="PANTHER" id="PTHR33938">
    <property type="entry name" value="FERULOYL ESTERASE B-RELATED"/>
    <property type="match status" value="1"/>
</dbReference>
<keyword evidence="6" id="KW-0106">Calcium</keyword>
<dbReference type="Proteomes" id="UP001302126">
    <property type="component" value="Unassembled WGS sequence"/>
</dbReference>
<dbReference type="PANTHER" id="PTHR33938:SF2">
    <property type="entry name" value="CARBOXYLIC ESTER HYDROLASE"/>
    <property type="match status" value="1"/>
</dbReference>
<keyword evidence="7" id="KW-1015">Disulfide bond</keyword>
<accession>A0AAN6X3C0</accession>
<name>A0AAN6X3C0_9PEZI</name>
<evidence type="ECO:0000313" key="9">
    <source>
        <dbReference type="EMBL" id="KAK4192866.1"/>
    </source>
</evidence>
<evidence type="ECO:0000256" key="4">
    <source>
        <dbReference type="ARBA" id="ARBA00022729"/>
    </source>
</evidence>
<dbReference type="GO" id="GO:0046872">
    <property type="term" value="F:metal ion binding"/>
    <property type="evidence" value="ECO:0007669"/>
    <property type="project" value="UniProtKB-KW"/>
</dbReference>
<keyword evidence="2" id="KW-0719">Serine esterase</keyword>
<evidence type="ECO:0000256" key="8">
    <source>
        <dbReference type="RuleBase" id="RU361238"/>
    </source>
</evidence>
<dbReference type="SUPFAM" id="SSF53474">
    <property type="entry name" value="alpha/beta-Hydrolases"/>
    <property type="match status" value="1"/>
</dbReference>
<sequence length="563" mass="61868">MLALLCLLLLLFKGQCGVSITPLAAVSVPKNGTFAEEGNKSYPQRIDLLPALCAVTLRVTNTSSQPVSTFKVGLFLPEVYTKRLLTVGSGSFSGGINWPGMAEGVHYGFATISSDNGHDSAMADLSWGLSSSQDRKGEADGRLLDWGYRAVHGSVVIGRLITDKYYGPAYGKILYSYFSGCSTGGRQGLREAQYDAASFDGMLIGAPAWDTKHLMPWISSVAYELLWGGGGGNGERRREEEVLDARAMGVLAAEVQRQCDAADGVVDGVISAPDLCQQVDLRGITCEGDPGRCISPRQAEVVMQIWGDWKVGKGNTTVYHGFSKGSEDQWAVYFGDKGTLRGFDFDYWRFWVMNQTDWDWRGNWGDGESVARESERVNPGQATADDFERMEGFKRKGGKIVMYHGLSDGILSPRSSMFFYNQMRAALNEKDVEGKDTRGWFRYFEVPGMQHCWFSNRYNAPWHFGGSGQATQLRLLPYLGVGLPALGDGWSVPGHLGDAEYDALVALVRWVEGGDDKPVERVVATAYDAGFKVYRTRPLCAWPERAVYRGAGDVNDASSWECA</sequence>
<feature type="signal peptide" evidence="8">
    <location>
        <begin position="1"/>
        <end position="17"/>
    </location>
</feature>
<evidence type="ECO:0000256" key="7">
    <source>
        <dbReference type="ARBA" id="ARBA00023157"/>
    </source>
</evidence>
<dbReference type="InterPro" id="IPR029058">
    <property type="entry name" value="AB_hydrolase_fold"/>
</dbReference>
<evidence type="ECO:0000256" key="1">
    <source>
        <dbReference type="ARBA" id="ARBA00006249"/>
    </source>
</evidence>
<dbReference type="InterPro" id="IPR011118">
    <property type="entry name" value="Tannase/feruloyl_esterase"/>
</dbReference>
<evidence type="ECO:0000256" key="5">
    <source>
        <dbReference type="ARBA" id="ARBA00022801"/>
    </source>
</evidence>
<organism evidence="9 10">
    <name type="scientific">Podospora australis</name>
    <dbReference type="NCBI Taxonomy" id="1536484"/>
    <lineage>
        <taxon>Eukaryota</taxon>
        <taxon>Fungi</taxon>
        <taxon>Dikarya</taxon>
        <taxon>Ascomycota</taxon>
        <taxon>Pezizomycotina</taxon>
        <taxon>Sordariomycetes</taxon>
        <taxon>Sordariomycetidae</taxon>
        <taxon>Sordariales</taxon>
        <taxon>Podosporaceae</taxon>
        <taxon>Podospora</taxon>
    </lineage>
</organism>
<keyword evidence="5 8" id="KW-0378">Hydrolase</keyword>
<evidence type="ECO:0000256" key="2">
    <source>
        <dbReference type="ARBA" id="ARBA00022487"/>
    </source>
</evidence>
<feature type="chain" id="PRO_5042671834" description="Carboxylic ester hydrolase" evidence="8">
    <location>
        <begin position="18"/>
        <end position="563"/>
    </location>
</feature>
<comment type="caution">
    <text evidence="9">The sequence shown here is derived from an EMBL/GenBank/DDBJ whole genome shotgun (WGS) entry which is preliminary data.</text>
</comment>
<proteinExistence type="inferred from homology"/>
<gene>
    <name evidence="9" type="ORF">QBC35DRAFT_511710</name>
</gene>
<evidence type="ECO:0000313" key="10">
    <source>
        <dbReference type="Proteomes" id="UP001302126"/>
    </source>
</evidence>
<dbReference type="EMBL" id="MU864353">
    <property type="protein sequence ID" value="KAK4192866.1"/>
    <property type="molecule type" value="Genomic_DNA"/>
</dbReference>
<protein>
    <recommendedName>
        <fullName evidence="8">Carboxylic ester hydrolase</fullName>
        <ecNumber evidence="8">3.1.1.-</ecNumber>
    </recommendedName>
</protein>
<evidence type="ECO:0000256" key="3">
    <source>
        <dbReference type="ARBA" id="ARBA00022723"/>
    </source>
</evidence>
<keyword evidence="4 8" id="KW-0732">Signal</keyword>
<dbReference type="GO" id="GO:0030600">
    <property type="term" value="F:feruloyl esterase activity"/>
    <property type="evidence" value="ECO:0007669"/>
    <property type="project" value="UniProtKB-ARBA"/>
</dbReference>
<reference evidence="9" key="1">
    <citation type="journal article" date="2023" name="Mol. Phylogenet. Evol.">
        <title>Genome-scale phylogeny and comparative genomics of the fungal order Sordariales.</title>
        <authorList>
            <person name="Hensen N."/>
            <person name="Bonometti L."/>
            <person name="Westerberg I."/>
            <person name="Brannstrom I.O."/>
            <person name="Guillou S."/>
            <person name="Cros-Aarteil S."/>
            <person name="Calhoun S."/>
            <person name="Haridas S."/>
            <person name="Kuo A."/>
            <person name="Mondo S."/>
            <person name="Pangilinan J."/>
            <person name="Riley R."/>
            <person name="LaButti K."/>
            <person name="Andreopoulos B."/>
            <person name="Lipzen A."/>
            <person name="Chen C."/>
            <person name="Yan M."/>
            <person name="Daum C."/>
            <person name="Ng V."/>
            <person name="Clum A."/>
            <person name="Steindorff A."/>
            <person name="Ohm R.A."/>
            <person name="Martin F."/>
            <person name="Silar P."/>
            <person name="Natvig D.O."/>
            <person name="Lalanne C."/>
            <person name="Gautier V."/>
            <person name="Ament-Velasquez S.L."/>
            <person name="Kruys A."/>
            <person name="Hutchinson M.I."/>
            <person name="Powell A.J."/>
            <person name="Barry K."/>
            <person name="Miller A.N."/>
            <person name="Grigoriev I.V."/>
            <person name="Debuchy R."/>
            <person name="Gladieux P."/>
            <person name="Hiltunen Thoren M."/>
            <person name="Johannesson H."/>
        </authorList>
    </citation>
    <scope>NUCLEOTIDE SEQUENCE</scope>
    <source>
        <strain evidence="9">PSN309</strain>
    </source>
</reference>
<dbReference type="EC" id="3.1.1.-" evidence="8"/>
<evidence type="ECO:0000256" key="6">
    <source>
        <dbReference type="ARBA" id="ARBA00022837"/>
    </source>
</evidence>
<dbReference type="AlphaFoldDB" id="A0AAN6X3C0"/>
<keyword evidence="3" id="KW-0479">Metal-binding</keyword>
<reference evidence="9" key="2">
    <citation type="submission" date="2023-05" db="EMBL/GenBank/DDBJ databases">
        <authorList>
            <consortium name="Lawrence Berkeley National Laboratory"/>
            <person name="Steindorff A."/>
            <person name="Hensen N."/>
            <person name="Bonometti L."/>
            <person name="Westerberg I."/>
            <person name="Brannstrom I.O."/>
            <person name="Guillou S."/>
            <person name="Cros-Aarteil S."/>
            <person name="Calhoun S."/>
            <person name="Haridas S."/>
            <person name="Kuo A."/>
            <person name="Mondo S."/>
            <person name="Pangilinan J."/>
            <person name="Riley R."/>
            <person name="Labutti K."/>
            <person name="Andreopoulos B."/>
            <person name="Lipzen A."/>
            <person name="Chen C."/>
            <person name="Yanf M."/>
            <person name="Daum C."/>
            <person name="Ng V."/>
            <person name="Clum A."/>
            <person name="Ohm R."/>
            <person name="Martin F."/>
            <person name="Silar P."/>
            <person name="Natvig D."/>
            <person name="Lalanne C."/>
            <person name="Gautier V."/>
            <person name="Ament-Velasquez S.L."/>
            <person name="Kruys A."/>
            <person name="Hutchinson M.I."/>
            <person name="Powell A.J."/>
            <person name="Barry K."/>
            <person name="Miller A.N."/>
            <person name="Grigoriev I.V."/>
            <person name="Debuchy R."/>
            <person name="Gladieux P."/>
            <person name="Thoren M.H."/>
            <person name="Johannesson H."/>
        </authorList>
    </citation>
    <scope>NUCLEOTIDE SEQUENCE</scope>
    <source>
        <strain evidence="9">PSN309</strain>
    </source>
</reference>
<keyword evidence="10" id="KW-1185">Reference proteome</keyword>
<dbReference type="Pfam" id="PF07519">
    <property type="entry name" value="Tannase"/>
    <property type="match status" value="2"/>
</dbReference>